<gene>
    <name evidence="2" type="ORF">GCM10009544_27050</name>
</gene>
<reference evidence="2 3" key="1">
    <citation type="journal article" date="2019" name="Int. J. Syst. Evol. Microbiol.">
        <title>The Global Catalogue of Microorganisms (GCM) 10K type strain sequencing project: providing services to taxonomists for standard genome sequencing and annotation.</title>
        <authorList>
            <consortium name="The Broad Institute Genomics Platform"/>
            <consortium name="The Broad Institute Genome Sequencing Center for Infectious Disease"/>
            <person name="Wu L."/>
            <person name="Ma J."/>
        </authorList>
    </citation>
    <scope>NUCLEOTIDE SEQUENCE [LARGE SCALE GENOMIC DNA]</scope>
    <source>
        <strain evidence="2 3">JCM 10649</strain>
    </source>
</reference>
<organism evidence="2 3">
    <name type="scientific">Streptomyces stramineus</name>
    <dbReference type="NCBI Taxonomy" id="173861"/>
    <lineage>
        <taxon>Bacteria</taxon>
        <taxon>Bacillati</taxon>
        <taxon>Actinomycetota</taxon>
        <taxon>Actinomycetes</taxon>
        <taxon>Kitasatosporales</taxon>
        <taxon>Streptomycetaceae</taxon>
        <taxon>Streptomyces</taxon>
    </lineage>
</organism>
<proteinExistence type="predicted"/>
<feature type="region of interest" description="Disordered" evidence="1">
    <location>
        <begin position="36"/>
        <end position="60"/>
    </location>
</feature>
<dbReference type="EMBL" id="BAAAHB010000024">
    <property type="protein sequence ID" value="GAA0463164.1"/>
    <property type="molecule type" value="Genomic_DNA"/>
</dbReference>
<dbReference type="Proteomes" id="UP001499895">
    <property type="component" value="Unassembled WGS sequence"/>
</dbReference>
<name>A0ABN0ZYF5_9ACTN</name>
<keyword evidence="3" id="KW-1185">Reference proteome</keyword>
<evidence type="ECO:0000313" key="2">
    <source>
        <dbReference type="EMBL" id="GAA0463164.1"/>
    </source>
</evidence>
<sequence>MSGGRAHVERPGAAVALCFRGVPARRPPRTTAVPHVSRLARQPVRPRARTTARPHGQPAQAAALNSWVRWVLA</sequence>
<evidence type="ECO:0000313" key="3">
    <source>
        <dbReference type="Proteomes" id="UP001499895"/>
    </source>
</evidence>
<accession>A0ABN0ZYF5</accession>
<evidence type="ECO:0000256" key="1">
    <source>
        <dbReference type="SAM" id="MobiDB-lite"/>
    </source>
</evidence>
<comment type="caution">
    <text evidence="2">The sequence shown here is derived from an EMBL/GenBank/DDBJ whole genome shotgun (WGS) entry which is preliminary data.</text>
</comment>
<protein>
    <submittedName>
        <fullName evidence="2">Uncharacterized protein</fullName>
    </submittedName>
</protein>